<evidence type="ECO:0000256" key="11">
    <source>
        <dbReference type="ARBA" id="ARBA00022734"/>
    </source>
</evidence>
<evidence type="ECO:0000256" key="3">
    <source>
        <dbReference type="ARBA" id="ARBA00008536"/>
    </source>
</evidence>
<dbReference type="InterPro" id="IPR013320">
    <property type="entry name" value="ConA-like_dom_sf"/>
</dbReference>
<evidence type="ECO:0000256" key="2">
    <source>
        <dbReference type="ARBA" id="ARBA00007606"/>
    </source>
</evidence>
<evidence type="ECO:0000256" key="6">
    <source>
        <dbReference type="ARBA" id="ARBA00022475"/>
    </source>
</evidence>
<keyword evidence="12 19" id="KW-0547">Nucleotide-binding</keyword>
<keyword evidence="13 22" id="KW-0418">Kinase</keyword>
<evidence type="ECO:0000256" key="10">
    <source>
        <dbReference type="ARBA" id="ARBA00022729"/>
    </source>
</evidence>
<dbReference type="GO" id="GO:0004674">
    <property type="term" value="F:protein serine/threonine kinase activity"/>
    <property type="evidence" value="ECO:0007669"/>
    <property type="project" value="UniProtKB-KW"/>
</dbReference>
<evidence type="ECO:0000256" key="5">
    <source>
        <dbReference type="ARBA" id="ARBA00012513"/>
    </source>
</evidence>
<dbReference type="PANTHER" id="PTHR27007">
    <property type="match status" value="1"/>
</dbReference>
<evidence type="ECO:0000256" key="8">
    <source>
        <dbReference type="ARBA" id="ARBA00022679"/>
    </source>
</evidence>
<evidence type="ECO:0000256" key="19">
    <source>
        <dbReference type="PROSITE-ProRule" id="PRU10141"/>
    </source>
</evidence>
<comment type="similarity">
    <text evidence="3">In the N-terminal section; belongs to the leguminous lectin family.</text>
</comment>
<dbReference type="Pfam" id="PF00069">
    <property type="entry name" value="Pkinase"/>
    <property type="match status" value="1"/>
</dbReference>
<feature type="transmembrane region" description="Helical" evidence="20">
    <location>
        <begin position="207"/>
        <end position="231"/>
    </location>
</feature>
<protein>
    <recommendedName>
        <fullName evidence="5">non-specific serine/threonine protein kinase</fullName>
        <ecNumber evidence="5">2.7.11.1</ecNumber>
    </recommendedName>
</protein>
<evidence type="ECO:0000256" key="14">
    <source>
        <dbReference type="ARBA" id="ARBA00022840"/>
    </source>
</evidence>
<dbReference type="AlphaFoldDB" id="A0A165G1A4"/>
<dbReference type="InterPro" id="IPR050528">
    <property type="entry name" value="L-type_Lectin-RKs"/>
</dbReference>
<keyword evidence="15 20" id="KW-1133">Transmembrane helix</keyword>
<dbReference type="InterPro" id="IPR017441">
    <property type="entry name" value="Protein_kinase_ATP_BS"/>
</dbReference>
<feature type="domain" description="Protein kinase" evidence="21">
    <location>
        <begin position="274"/>
        <end position="565"/>
    </location>
</feature>
<comment type="similarity">
    <text evidence="2">Belongs to the leguminous lectin family.</text>
</comment>
<dbReference type="Pfam" id="PF00139">
    <property type="entry name" value="Lectin_legB"/>
    <property type="match status" value="1"/>
</dbReference>
<dbReference type="GO" id="GO:0030246">
    <property type="term" value="F:carbohydrate binding"/>
    <property type="evidence" value="ECO:0007669"/>
    <property type="project" value="UniProtKB-KW"/>
</dbReference>
<dbReference type="InterPro" id="IPR019825">
    <property type="entry name" value="Lectin_legB_Mn/Ca_BS"/>
</dbReference>
<sequence length="608" mass="67494">MAADAIQVTEDHSGAPITNLHGRILFDRPIRLLTFDTTFVLRISPRPLPESIPGEGLAFVLTGDPNMPDDSSGQWLGIVNSNTNGSAQIVAVEFDTRKSYPEDLDDNHVGIDLGSVYSVQQVSLSGIDINLASDTDITVRIQYDGDNLTVLFEESSSPVITRPIDLSLYLPEEVYVGFTGSTSEYTQLNCIRSWEFIGSEIPEGKKIWVWIVVSVVSVIVILIFVSGLVCWKMRYGDDKFDFDPYPTIEEAIQGSSTAPRKFKLKELRKATGNFNSKNKLGKGGFGTVYKGIIENKEIAVKKVSKKTTQGKQEFISEVITIGNLHHRNLVKLIGWAYERKEYLLVYEYMPNGSLDHFVFHGDKLETGNNNGPSSNLMSWGVRLRVISGAAQALEYLHNGCEKKVLHRDIKSSNIMLDSEFNAKLGDFGLARTYVQSDQTHHSTKEVAGTPGYMAPEVFLTGRATEETDVYAFGILLLEVACGRKPGGWMDQDDYGSNIVKWVWELYRTENLMNAADARLNGDFNAEEMACVLILGLACCHPNPNNRPSMKFVLKVMAGEAEAPELPLERPAFVWPPLPPSFKDKIYKGSQVTLFTELSGICTVVSDCL</sequence>
<keyword evidence="6" id="KW-1003">Cell membrane</keyword>
<evidence type="ECO:0000256" key="17">
    <source>
        <dbReference type="ARBA" id="ARBA00023170"/>
    </source>
</evidence>
<dbReference type="FunFam" id="3.30.200.20:FF:000476">
    <property type="entry name" value="Probable L-type lectin-domain containing receptor kinase S.5"/>
    <property type="match status" value="1"/>
</dbReference>
<dbReference type="InterPro" id="IPR001220">
    <property type="entry name" value="Legume_lectin_dom"/>
</dbReference>
<comment type="similarity">
    <text evidence="4">In the C-terminal section; belongs to the protein kinase superfamily. Ser/Thr protein kinase family.</text>
</comment>
<evidence type="ECO:0000256" key="7">
    <source>
        <dbReference type="ARBA" id="ARBA00022527"/>
    </source>
</evidence>
<dbReference type="CDD" id="cd06899">
    <property type="entry name" value="lectin_legume_LecRK_Arcelin_ConA"/>
    <property type="match status" value="1"/>
</dbReference>
<dbReference type="Gene3D" id="3.30.200.20">
    <property type="entry name" value="Phosphorylase Kinase, domain 1"/>
    <property type="match status" value="1"/>
</dbReference>
<dbReference type="EC" id="2.7.11.1" evidence="5"/>
<dbReference type="GO" id="GO:0005524">
    <property type="term" value="F:ATP binding"/>
    <property type="evidence" value="ECO:0007669"/>
    <property type="project" value="UniProtKB-UniRule"/>
</dbReference>
<dbReference type="Gene3D" id="1.10.510.10">
    <property type="entry name" value="Transferase(Phosphotransferase) domain 1"/>
    <property type="match status" value="1"/>
</dbReference>
<dbReference type="Gene3D" id="2.60.120.200">
    <property type="match status" value="1"/>
</dbReference>
<feature type="binding site" evidence="19">
    <location>
        <position position="302"/>
    </location>
    <ligand>
        <name>ATP</name>
        <dbReference type="ChEBI" id="CHEBI:30616"/>
    </ligand>
</feature>
<dbReference type="CDD" id="cd14066">
    <property type="entry name" value="STKc_IRAK"/>
    <property type="match status" value="1"/>
</dbReference>
<dbReference type="PROSITE" id="PS00108">
    <property type="entry name" value="PROTEIN_KINASE_ST"/>
    <property type="match status" value="1"/>
</dbReference>
<keyword evidence="8" id="KW-0808">Transferase</keyword>
<dbReference type="PROSITE" id="PS50011">
    <property type="entry name" value="PROTEIN_KINASE_DOM"/>
    <property type="match status" value="1"/>
</dbReference>
<keyword evidence="11" id="KW-0430">Lectin</keyword>
<proteinExistence type="inferred from homology"/>
<dbReference type="EMBL" id="KX034558">
    <property type="protein sequence ID" value="AMY26650.1"/>
    <property type="molecule type" value="Genomic_DNA"/>
</dbReference>
<evidence type="ECO:0000256" key="4">
    <source>
        <dbReference type="ARBA" id="ARBA00010217"/>
    </source>
</evidence>
<evidence type="ECO:0000313" key="22">
    <source>
        <dbReference type="EMBL" id="AMY26650.1"/>
    </source>
</evidence>
<evidence type="ECO:0000256" key="1">
    <source>
        <dbReference type="ARBA" id="ARBA00004251"/>
    </source>
</evidence>
<name>A0A165G1A4_LINUS</name>
<dbReference type="SUPFAM" id="SSF56112">
    <property type="entry name" value="Protein kinase-like (PK-like)"/>
    <property type="match status" value="1"/>
</dbReference>
<accession>A0A165G1A4</accession>
<dbReference type="InterPro" id="IPR000719">
    <property type="entry name" value="Prot_kinase_dom"/>
</dbReference>
<dbReference type="SMART" id="SM00220">
    <property type="entry name" value="S_TKc"/>
    <property type="match status" value="1"/>
</dbReference>
<keyword evidence="7" id="KW-0723">Serine/threonine-protein kinase</keyword>
<evidence type="ECO:0000256" key="20">
    <source>
        <dbReference type="SAM" id="Phobius"/>
    </source>
</evidence>
<dbReference type="FunFam" id="1.10.510.10:FF:000626">
    <property type="entry name" value="probable L-type lectin-domain containing receptor kinase S.5"/>
    <property type="match status" value="1"/>
</dbReference>
<evidence type="ECO:0000256" key="9">
    <source>
        <dbReference type="ARBA" id="ARBA00022692"/>
    </source>
</evidence>
<evidence type="ECO:0000259" key="21">
    <source>
        <dbReference type="PROSITE" id="PS50011"/>
    </source>
</evidence>
<keyword evidence="18" id="KW-0325">Glycoprotein</keyword>
<keyword evidence="16 20" id="KW-0472">Membrane</keyword>
<dbReference type="PROSITE" id="PS00307">
    <property type="entry name" value="LECTIN_LEGUME_BETA"/>
    <property type="match status" value="1"/>
</dbReference>
<evidence type="ECO:0000256" key="13">
    <source>
        <dbReference type="ARBA" id="ARBA00022777"/>
    </source>
</evidence>
<keyword evidence="17 22" id="KW-0675">Receptor</keyword>
<dbReference type="InterPro" id="IPR008271">
    <property type="entry name" value="Ser/Thr_kinase_AS"/>
</dbReference>
<dbReference type="SUPFAM" id="SSF49899">
    <property type="entry name" value="Concanavalin A-like lectins/glucanases"/>
    <property type="match status" value="1"/>
</dbReference>
<evidence type="ECO:0000256" key="12">
    <source>
        <dbReference type="ARBA" id="ARBA00022741"/>
    </source>
</evidence>
<evidence type="ECO:0000256" key="16">
    <source>
        <dbReference type="ARBA" id="ARBA00023136"/>
    </source>
</evidence>
<dbReference type="InterPro" id="IPR011009">
    <property type="entry name" value="Kinase-like_dom_sf"/>
</dbReference>
<keyword evidence="14 19" id="KW-0067">ATP-binding</keyword>
<dbReference type="PROSITE" id="PS00107">
    <property type="entry name" value="PROTEIN_KINASE_ATP"/>
    <property type="match status" value="1"/>
</dbReference>
<organism evidence="22">
    <name type="scientific">Linum usitatissimum</name>
    <name type="common">Flax</name>
    <name type="synonym">Linum humile</name>
    <dbReference type="NCBI Taxonomy" id="4006"/>
    <lineage>
        <taxon>Eukaryota</taxon>
        <taxon>Viridiplantae</taxon>
        <taxon>Streptophyta</taxon>
        <taxon>Embryophyta</taxon>
        <taxon>Tracheophyta</taxon>
        <taxon>Spermatophyta</taxon>
        <taxon>Magnoliopsida</taxon>
        <taxon>eudicotyledons</taxon>
        <taxon>Gunneridae</taxon>
        <taxon>Pentapetalae</taxon>
        <taxon>rosids</taxon>
        <taxon>fabids</taxon>
        <taxon>Malpighiales</taxon>
        <taxon>Linaceae</taxon>
        <taxon>Linum</taxon>
    </lineage>
</organism>
<reference evidence="22" key="1">
    <citation type="submission" date="2016-04" db="EMBL/GenBank/DDBJ databases">
        <title>Structural Organization of Fatty Acid Desaturase Loci in Linseed Lines with Contrasting Linolenic Acid Contents.</title>
        <authorList>
            <person name="Thambugala D."/>
            <person name="Ragupathy R."/>
            <person name="Cloutier S."/>
        </authorList>
    </citation>
    <scope>NUCLEOTIDE SEQUENCE</scope>
</reference>
<evidence type="ECO:0000256" key="18">
    <source>
        <dbReference type="ARBA" id="ARBA00023180"/>
    </source>
</evidence>
<dbReference type="GO" id="GO:0005886">
    <property type="term" value="C:plasma membrane"/>
    <property type="evidence" value="ECO:0007669"/>
    <property type="project" value="UniProtKB-SubCell"/>
</dbReference>
<keyword evidence="9 20" id="KW-0812">Transmembrane</keyword>
<evidence type="ECO:0000256" key="15">
    <source>
        <dbReference type="ARBA" id="ARBA00022989"/>
    </source>
</evidence>
<keyword evidence="10" id="KW-0732">Signal</keyword>
<comment type="subcellular location">
    <subcellularLocation>
        <location evidence="1">Cell membrane</location>
        <topology evidence="1">Single-pass type I membrane protein</topology>
    </subcellularLocation>
</comment>